<dbReference type="RefSeq" id="WP_009516866.1">
    <property type="nucleotide sequence ID" value="NZ_CCAE010000025.1"/>
</dbReference>
<proteinExistence type="predicted"/>
<organism evidence="2 3">
    <name type="scientific">Hydrogenophaga intermedia</name>
    <dbReference type="NCBI Taxonomy" id="65786"/>
    <lineage>
        <taxon>Bacteria</taxon>
        <taxon>Pseudomonadati</taxon>
        <taxon>Pseudomonadota</taxon>
        <taxon>Betaproteobacteria</taxon>
        <taxon>Burkholderiales</taxon>
        <taxon>Comamonadaceae</taxon>
        <taxon>Hydrogenophaga</taxon>
    </lineage>
</organism>
<protein>
    <recommendedName>
        <fullName evidence="4">DUF2946 domain-containing protein</fullName>
    </recommendedName>
</protein>
<feature type="region of interest" description="Disordered" evidence="1">
    <location>
        <begin position="85"/>
        <end position="104"/>
    </location>
</feature>
<sequence>MRALWIALLIALLPMRGWVGDAMALSMLHAADGHPVQQSSAANPCPHAGEAVPPAPAEAAHADMHGDAAHDDGAGHQHLACDLCNGPALQAGTTDSPRGQLAPGPQVLRVERFASLAPRQHHKPPIA</sequence>
<evidence type="ECO:0000313" key="2">
    <source>
        <dbReference type="EMBL" id="CDN88584.1"/>
    </source>
</evidence>
<feature type="region of interest" description="Disordered" evidence="1">
    <location>
        <begin position="36"/>
        <end position="80"/>
    </location>
</feature>
<accession>A0A1L1PII9</accession>
<keyword evidence="3" id="KW-1185">Reference proteome</keyword>
<evidence type="ECO:0000256" key="1">
    <source>
        <dbReference type="SAM" id="MobiDB-lite"/>
    </source>
</evidence>
<dbReference type="EMBL" id="CCAE010000025">
    <property type="protein sequence ID" value="CDN88584.1"/>
    <property type="molecule type" value="Genomic_DNA"/>
</dbReference>
<dbReference type="Proteomes" id="UP000028878">
    <property type="component" value="Unassembled WGS sequence"/>
</dbReference>
<gene>
    <name evidence="2" type="ORF">BN948_03019</name>
</gene>
<feature type="compositionally biased region" description="Basic and acidic residues" evidence="1">
    <location>
        <begin position="60"/>
        <end position="75"/>
    </location>
</feature>
<reference evidence="3" key="1">
    <citation type="submission" date="2014-11" db="EMBL/GenBank/DDBJ databases">
        <title>Draft genome sequence of Hydrogenophaga intermedia S1.</title>
        <authorList>
            <person name="Gan H.M."/>
            <person name="Chew T.H."/>
            <person name="Stolz A."/>
        </authorList>
    </citation>
    <scope>NUCLEOTIDE SEQUENCE [LARGE SCALE GENOMIC DNA]</scope>
    <source>
        <strain evidence="3">S1</strain>
    </source>
</reference>
<name>A0A1L1PII9_HYDIT</name>
<dbReference type="AlphaFoldDB" id="A0A1L1PII9"/>
<evidence type="ECO:0008006" key="4">
    <source>
        <dbReference type="Google" id="ProtNLM"/>
    </source>
</evidence>
<evidence type="ECO:0000313" key="3">
    <source>
        <dbReference type="Proteomes" id="UP000028878"/>
    </source>
</evidence>